<feature type="domain" description="SAC" evidence="7">
    <location>
        <begin position="182"/>
        <end position="513"/>
    </location>
</feature>
<protein>
    <recommendedName>
        <fullName evidence="4">Phosphatidylinositol-3-phosphatase SAC1</fullName>
        <ecNumber evidence="1">3.1.3.64</ecNumber>
    </recommendedName>
    <alternativeName>
        <fullName evidence="6">Phosphatidylinositol-4-phosphate phosphatase</fullName>
    </alternativeName>
    <alternativeName>
        <fullName evidence="5">Suppressor of actin mutations 1-like protein</fullName>
    </alternativeName>
</protein>
<evidence type="ECO:0000259" key="7">
    <source>
        <dbReference type="PROSITE" id="PS50275"/>
    </source>
</evidence>
<comment type="catalytic activity">
    <reaction evidence="3">
        <text>a 1,2-diacyl-sn-glycero-3-phospho-(1D-myo-inositol 4-phosphate) + H2O = a 1,2-diacyl-sn-glycero-3-phospho-(1D-myo-inositol) + phosphate</text>
        <dbReference type="Rhea" id="RHEA:55652"/>
        <dbReference type="ChEBI" id="CHEBI:15377"/>
        <dbReference type="ChEBI" id="CHEBI:43474"/>
        <dbReference type="ChEBI" id="CHEBI:57880"/>
        <dbReference type="ChEBI" id="CHEBI:58178"/>
    </reaction>
    <physiologicalReaction direction="left-to-right" evidence="3">
        <dbReference type="Rhea" id="RHEA:55653"/>
    </physiologicalReaction>
</comment>
<reference evidence="8" key="2">
    <citation type="submission" date="2022-08" db="UniProtKB">
        <authorList>
            <consortium name="EnsemblMetazoa"/>
        </authorList>
    </citation>
    <scope>IDENTIFICATION</scope>
    <source>
        <strain evidence="8">STECLA/ALBI9_A</strain>
    </source>
</reference>
<keyword evidence="9" id="KW-1185">Reference proteome</keyword>
<comment type="catalytic activity">
    <reaction evidence="2">
        <text>a 1,2-diacyl-sn-glycero-3-phospho-(1D-myo-inositol-3-phosphate) + H2O = a 1,2-diacyl-sn-glycero-3-phospho-(1D-myo-inositol) + phosphate</text>
        <dbReference type="Rhea" id="RHEA:12316"/>
        <dbReference type="ChEBI" id="CHEBI:15377"/>
        <dbReference type="ChEBI" id="CHEBI:43474"/>
        <dbReference type="ChEBI" id="CHEBI:57880"/>
        <dbReference type="ChEBI" id="CHEBI:58088"/>
        <dbReference type="EC" id="3.1.3.64"/>
    </reaction>
    <physiologicalReaction direction="left-to-right" evidence="2">
        <dbReference type="Rhea" id="RHEA:12317"/>
    </physiologicalReaction>
</comment>
<dbReference type="GO" id="GO:0005783">
    <property type="term" value="C:endoplasmic reticulum"/>
    <property type="evidence" value="ECO:0007669"/>
    <property type="project" value="TreeGrafter"/>
</dbReference>
<proteinExistence type="predicted"/>
<name>A0A182FII5_ANOAL</name>
<dbReference type="Proteomes" id="UP000069272">
    <property type="component" value="Chromosome X"/>
</dbReference>
<organism evidence="8 9">
    <name type="scientific">Anopheles albimanus</name>
    <name type="common">New world malaria mosquito</name>
    <dbReference type="NCBI Taxonomy" id="7167"/>
    <lineage>
        <taxon>Eukaryota</taxon>
        <taxon>Metazoa</taxon>
        <taxon>Ecdysozoa</taxon>
        <taxon>Arthropoda</taxon>
        <taxon>Hexapoda</taxon>
        <taxon>Insecta</taxon>
        <taxon>Pterygota</taxon>
        <taxon>Neoptera</taxon>
        <taxon>Endopterygota</taxon>
        <taxon>Diptera</taxon>
        <taxon>Nematocera</taxon>
        <taxon>Culicoidea</taxon>
        <taxon>Culicidae</taxon>
        <taxon>Anophelinae</taxon>
        <taxon>Anopheles</taxon>
    </lineage>
</organism>
<dbReference type="EC" id="3.1.3.64" evidence="1"/>
<dbReference type="STRING" id="7167.A0A182FII5"/>
<evidence type="ECO:0000313" key="8">
    <source>
        <dbReference type="EnsemblMetazoa" id="AALB006330-PA"/>
    </source>
</evidence>
<dbReference type="PANTHER" id="PTHR45662">
    <property type="entry name" value="PHOSPHATIDYLINOSITIDE PHOSPHATASE SAC1"/>
    <property type="match status" value="1"/>
</dbReference>
<evidence type="ECO:0000256" key="5">
    <source>
        <dbReference type="ARBA" id="ARBA00041396"/>
    </source>
</evidence>
<dbReference type="VEuPathDB" id="VectorBase:AALB006330"/>
<evidence type="ECO:0000256" key="1">
    <source>
        <dbReference type="ARBA" id="ARBA00013038"/>
    </source>
</evidence>
<dbReference type="AlphaFoldDB" id="A0A182FII5"/>
<sequence>MNCRIRECYVPWLSTEVRAFVGSGCAWPTAGQSSKVCNETAVRASCIVIDFRPFRRERKTVKMALPLHNDMLLYTTQHSFLIEPRGMKEHLIIDRITGNVTLNASEGVSHLPIVGSETRPICGIIGLITCVGGPYLVAVKHRVPIGWLENQEIYRLAGVYVIPLREPSFQQEVDDRLCTKAVENVLGTPFFYFSYSYDLTQSMQRCRELRGSTSMYERADTRFVWNHALLEEWYRPEFQRYCLPLMHGFMCINGATINGHNIGWALISRRSRERAGTRLFTRGINSSGQVANYVETEQIIACGSDRVSFVQTRGSIPLYWQQTPNLAYKPAPQILPEGDHLIACSKHFYDQCNRYGRQVLINLVDQRGAEGALAKAYEDTITALANPALRYEAFDFHRECRKLRYDRVSLLMDRIAAAQDEFGVYHCSVYEAGRPAMVHSLQRGVFRTNCIDCLDRTNVVQSELAKRSLEQTLIKLHVLDRGTKHIEPKSSFDTVFKAVWADNADLISLQYSGTRALKTDFTRIGKRTVQGMLRDGRSSLIRYCYNNFADGVRQDEIDFFLGTFREPGGRPIFPIVPRQRSRAMTILICLTLPIAVGVMLIIFSKEYTSDVVIFFLCCMALAVFILFYIRNNPLEFVDWPQLDRLKQL</sequence>
<dbReference type="VEuPathDB" id="VectorBase:AALB20_028355"/>
<dbReference type="EnsemblMetazoa" id="AALB006330-RA">
    <property type="protein sequence ID" value="AALB006330-PA"/>
    <property type="gene ID" value="AALB006330"/>
</dbReference>
<evidence type="ECO:0000256" key="2">
    <source>
        <dbReference type="ARBA" id="ARBA00036631"/>
    </source>
</evidence>
<dbReference type="GO" id="GO:0004438">
    <property type="term" value="F:phosphatidylinositol-3-phosphate phosphatase activity"/>
    <property type="evidence" value="ECO:0007669"/>
    <property type="project" value="UniProtKB-EC"/>
</dbReference>
<dbReference type="PANTHER" id="PTHR45662:SF2">
    <property type="entry name" value="PHOSPHATIDYLINOSITOL-3-PHOSPHATASE SAC1"/>
    <property type="match status" value="1"/>
</dbReference>
<accession>A0A182FII5</accession>
<dbReference type="Pfam" id="PF02383">
    <property type="entry name" value="Syja_N"/>
    <property type="match status" value="1"/>
</dbReference>
<evidence type="ECO:0000256" key="6">
    <source>
        <dbReference type="ARBA" id="ARBA00041911"/>
    </source>
</evidence>
<dbReference type="GO" id="GO:0046856">
    <property type="term" value="P:phosphatidylinositol dephosphorylation"/>
    <property type="evidence" value="ECO:0007669"/>
    <property type="project" value="TreeGrafter"/>
</dbReference>
<dbReference type="PROSITE" id="PS50275">
    <property type="entry name" value="SAC"/>
    <property type="match status" value="1"/>
</dbReference>
<reference evidence="8 9" key="1">
    <citation type="journal article" date="2017" name="G3 (Bethesda)">
        <title>The Physical Genome Mapping of Anopheles albimanus Corrected Scaffold Misassemblies and Identified Interarm Rearrangements in Genus Anopheles.</title>
        <authorList>
            <person name="Artemov G.N."/>
            <person name="Peery A.N."/>
            <person name="Jiang X."/>
            <person name="Tu Z."/>
            <person name="Stegniy V.N."/>
            <person name="Sharakhova M.V."/>
            <person name="Sharakhov I.V."/>
        </authorList>
    </citation>
    <scope>NUCLEOTIDE SEQUENCE [LARGE SCALE GENOMIC DNA]</scope>
    <source>
        <strain evidence="8 9">ALBI9_A</strain>
    </source>
</reference>
<dbReference type="InterPro" id="IPR002013">
    <property type="entry name" value="SAC_dom"/>
</dbReference>
<evidence type="ECO:0000256" key="3">
    <source>
        <dbReference type="ARBA" id="ARBA00036807"/>
    </source>
</evidence>
<dbReference type="GO" id="GO:0043812">
    <property type="term" value="F:phosphatidylinositol-4-phosphate phosphatase activity"/>
    <property type="evidence" value="ECO:0007669"/>
    <property type="project" value="TreeGrafter"/>
</dbReference>
<evidence type="ECO:0000313" key="9">
    <source>
        <dbReference type="Proteomes" id="UP000069272"/>
    </source>
</evidence>
<evidence type="ECO:0000256" key="4">
    <source>
        <dbReference type="ARBA" id="ARBA00040795"/>
    </source>
</evidence>